<dbReference type="Proteomes" id="UP001295794">
    <property type="component" value="Unassembled WGS sequence"/>
</dbReference>
<dbReference type="Gene3D" id="3.40.50.720">
    <property type="entry name" value="NAD(P)-binding Rossmann-like Domain"/>
    <property type="match status" value="1"/>
</dbReference>
<dbReference type="PANTHER" id="PTHR43544:SF2">
    <property type="entry name" value="OXIDOREDUCTASE"/>
    <property type="match status" value="1"/>
</dbReference>
<evidence type="ECO:0000256" key="1">
    <source>
        <dbReference type="ARBA" id="ARBA00006484"/>
    </source>
</evidence>
<dbReference type="CDD" id="cd05233">
    <property type="entry name" value="SDR_c"/>
    <property type="match status" value="1"/>
</dbReference>
<dbReference type="InterPro" id="IPR002347">
    <property type="entry name" value="SDR_fam"/>
</dbReference>
<organism evidence="2 3">
    <name type="scientific">Mycena citricolor</name>
    <dbReference type="NCBI Taxonomy" id="2018698"/>
    <lineage>
        <taxon>Eukaryota</taxon>
        <taxon>Fungi</taxon>
        <taxon>Dikarya</taxon>
        <taxon>Basidiomycota</taxon>
        <taxon>Agaricomycotina</taxon>
        <taxon>Agaricomycetes</taxon>
        <taxon>Agaricomycetidae</taxon>
        <taxon>Agaricales</taxon>
        <taxon>Marasmiineae</taxon>
        <taxon>Mycenaceae</taxon>
        <taxon>Mycena</taxon>
    </lineage>
</organism>
<name>A0AAD2GWD8_9AGAR</name>
<proteinExistence type="inferred from homology"/>
<accession>A0AAD2GWD8</accession>
<evidence type="ECO:0000313" key="3">
    <source>
        <dbReference type="Proteomes" id="UP001295794"/>
    </source>
</evidence>
<dbReference type="PRINTS" id="PR00081">
    <property type="entry name" value="GDHRDH"/>
</dbReference>
<dbReference type="AlphaFoldDB" id="A0AAD2GWD8"/>
<reference evidence="2" key="1">
    <citation type="submission" date="2023-11" db="EMBL/GenBank/DDBJ databases">
        <authorList>
            <person name="De Vega J J."/>
            <person name="De Vega J J."/>
        </authorList>
    </citation>
    <scope>NUCLEOTIDE SEQUENCE</scope>
</reference>
<dbReference type="SUPFAM" id="SSF51735">
    <property type="entry name" value="NAD(P)-binding Rossmann-fold domains"/>
    <property type="match status" value="1"/>
</dbReference>
<dbReference type="Pfam" id="PF00106">
    <property type="entry name" value="adh_short"/>
    <property type="match status" value="2"/>
</dbReference>
<sequence length="399" mass="44421">MSKSSSPVVSSEDAQTALRVLQHIKLHGLGGLPMETGTQIRILAKDIGAGRYMKPKMRGLTMFGRCYICRRQRDFQISSDSPSLCEPCRTFNAARRSDLAAPTLFSTRTALVTGGRINLGYSVAVALLRGGAETVMVTTRFPEDALRRYSLESDFGVWSSRLKIIQADFTSPRSIQGMLEAVRVISSRRLDILINNAAQTVPIPEKEQALLKGGEGSLVAVDSHSLSVIDKSLITAPARNSWEARYNEFTYGELLDVLAVNAVSPFILMRELIQDMLHDEPTHVINVSSREGMFEKEWNRRSATHVHTNMAKAALNMCTQTMAEEFKTQNIYINAVDPGYLSHQHSINHVGKSGLPERDVPLAWEDGAARVLNPILRTPLITGAFFKDYEERDWVNGWL</sequence>
<gene>
    <name evidence="2" type="ORF">MYCIT1_LOCUS4853</name>
</gene>
<dbReference type="PANTHER" id="PTHR43544">
    <property type="entry name" value="SHORT-CHAIN DEHYDROGENASE/REDUCTASE"/>
    <property type="match status" value="1"/>
</dbReference>
<keyword evidence="3" id="KW-1185">Reference proteome</keyword>
<evidence type="ECO:0000313" key="2">
    <source>
        <dbReference type="EMBL" id="CAK5264577.1"/>
    </source>
</evidence>
<dbReference type="InterPro" id="IPR051468">
    <property type="entry name" value="Fungal_SecMetab_SDRs"/>
</dbReference>
<comment type="caution">
    <text evidence="2">The sequence shown here is derived from an EMBL/GenBank/DDBJ whole genome shotgun (WGS) entry which is preliminary data.</text>
</comment>
<protein>
    <submittedName>
        <fullName evidence="2">Uncharacterized protein</fullName>
    </submittedName>
</protein>
<dbReference type="GO" id="GO:0005737">
    <property type="term" value="C:cytoplasm"/>
    <property type="evidence" value="ECO:0007669"/>
    <property type="project" value="TreeGrafter"/>
</dbReference>
<dbReference type="EMBL" id="CAVNYO010000061">
    <property type="protein sequence ID" value="CAK5264577.1"/>
    <property type="molecule type" value="Genomic_DNA"/>
</dbReference>
<dbReference type="InterPro" id="IPR036291">
    <property type="entry name" value="NAD(P)-bd_dom_sf"/>
</dbReference>
<comment type="similarity">
    <text evidence="1">Belongs to the short-chain dehydrogenases/reductases (SDR) family.</text>
</comment>
<dbReference type="GO" id="GO:0016491">
    <property type="term" value="F:oxidoreductase activity"/>
    <property type="evidence" value="ECO:0007669"/>
    <property type="project" value="TreeGrafter"/>
</dbReference>